<dbReference type="KEGG" id="vg:19486871"/>
<accession>A0A023MI46</accession>
<organism evidence="2 3">
    <name type="scientific">Escherichia phage FFH2</name>
    <dbReference type="NCBI Taxonomy" id="1446490"/>
    <lineage>
        <taxon>Viruses</taxon>
        <taxon>Duplodnaviria</taxon>
        <taxon>Heunggongvirae</taxon>
        <taxon>Uroviricota</taxon>
        <taxon>Caudoviricetes</taxon>
        <taxon>Vequintavirinae</taxon>
        <taxon>Vequintavirus</taxon>
        <taxon>Vequintavirus PDX</taxon>
        <taxon>Vequintavirus FFH2</taxon>
    </lineage>
</organism>
<keyword evidence="3" id="KW-1185">Reference proteome</keyword>
<name>A0A023MI46_9CAUD</name>
<dbReference type="GeneID" id="19486871"/>
<dbReference type="Proteomes" id="UP000026907">
    <property type="component" value="Segment"/>
</dbReference>
<dbReference type="EMBL" id="KJ190158">
    <property type="protein sequence ID" value="AHN83734.1"/>
    <property type="molecule type" value="Genomic_DNA"/>
</dbReference>
<feature type="coiled-coil region" evidence="1">
    <location>
        <begin position="22"/>
        <end position="92"/>
    </location>
</feature>
<proteinExistence type="predicted"/>
<keyword evidence="1" id="KW-0175">Coiled coil</keyword>
<evidence type="ECO:0000313" key="3">
    <source>
        <dbReference type="Proteomes" id="UP000026907"/>
    </source>
</evidence>
<protein>
    <submittedName>
        <fullName evidence="2">Uncharacterized protein</fullName>
    </submittedName>
</protein>
<reference evidence="2 3" key="1">
    <citation type="journal article" date="2014" name="Genome Announc.">
        <title>Complete Genome Sequences of Two Escherichia coli O157:H7 Phages Effective in Limiting Contamination of Food Products.</title>
        <authorList>
            <person name="Hong Y."/>
            <person name="Pan Y."/>
            <person name="Harman N.J."/>
            <person name="Ebner P.D."/>
        </authorList>
    </citation>
    <scope>NUCLEOTIDE SEQUENCE [LARGE SCALE GENOMIC DNA]</scope>
</reference>
<evidence type="ECO:0000256" key="1">
    <source>
        <dbReference type="SAM" id="Coils"/>
    </source>
</evidence>
<sequence length="101" mass="11907">MAKSKVELFTSLPSDTAERDRLRKTIEELVELQLQIKDLKDAIKDIILVEKQDHLYSPKFIKSLVATEFDIRYEAEKRRAKIEEEVEHMSEADILFKRSVE</sequence>
<dbReference type="RefSeq" id="YP_009031055.1">
    <property type="nucleotide sequence ID" value="NC_024134.1"/>
</dbReference>
<evidence type="ECO:0000313" key="2">
    <source>
        <dbReference type="EMBL" id="AHN83734.1"/>
    </source>
</evidence>